<dbReference type="PANTHER" id="PTHR33390:SF1">
    <property type="entry name" value="STRESS UP-REGULATED NOD 19 PROTEIN"/>
    <property type="match status" value="1"/>
</dbReference>
<keyword evidence="1" id="KW-1133">Transmembrane helix</keyword>
<keyword evidence="1" id="KW-0812">Transmembrane</keyword>
<accession>A0A7S4MS57</accession>
<sequence length="524" mass="57058">MLLATSLSFIIYLVKRRLTFIMFRIDKATSVAVALFAIAGAVPAAAASSEGSSSHPPNLQTITRLTAPLPLRPGEVTNSYHKLPIPPGPIAIYEFKADVVEKDYNGNIVPTPLGDAYLHHHVVLSEHEAYEHQKSWWYPMKPRRANRGVGFGAGTESRGTPQKFHHPYAFTTVEGEDELVANVHVINTRGMPKGDARHCLECPCTSTDVSPSNGTILEAVASRRKDWDRCNVELLDEANTACRPETYYGGLVCCEEGEFCLDGYDPGAAEFDGVKAAGPISTYYLRYTLTYAAATRENRPLYLAACCDASGNETTSGNIEYDIPKLCDEWDSLDDEDGDGDSACVHKLSTIQMLHGTTSFPFGVTLADVDDGGEVDVVYMVGHLHRGGIEITASDPATGEVICKSMPAYGTGDEIGNEKGYINAMSTCQFDPPRRMRTTDPILVTSSYDAREAHTGVMGLFYIAIADVENPVETENNLDKVPAIMQWAGVGAMLAIVAVAGSKYNEQNRRKDYEMVTPTMNVAV</sequence>
<evidence type="ECO:0000256" key="1">
    <source>
        <dbReference type="SAM" id="Phobius"/>
    </source>
</evidence>
<dbReference type="Pfam" id="PF07712">
    <property type="entry name" value="SURNod19"/>
    <property type="match status" value="1"/>
</dbReference>
<reference evidence="2" key="1">
    <citation type="submission" date="2021-01" db="EMBL/GenBank/DDBJ databases">
        <authorList>
            <person name="Corre E."/>
            <person name="Pelletier E."/>
            <person name="Niang G."/>
            <person name="Scheremetjew M."/>
            <person name="Finn R."/>
            <person name="Kale V."/>
            <person name="Holt S."/>
            <person name="Cochrane G."/>
            <person name="Meng A."/>
            <person name="Brown T."/>
            <person name="Cohen L."/>
        </authorList>
    </citation>
    <scope>NUCLEOTIDE SEQUENCE</scope>
    <source>
        <strain evidence="2">Isolate 1302-5</strain>
    </source>
</reference>
<evidence type="ECO:0000313" key="2">
    <source>
        <dbReference type="EMBL" id="CAE2239803.1"/>
    </source>
</evidence>
<gene>
    <name evidence="2" type="ORF">OAUR00152_LOCUS15372</name>
</gene>
<dbReference type="InterPro" id="IPR011692">
    <property type="entry name" value="Stress_up-reg_Nod19"/>
</dbReference>
<dbReference type="AlphaFoldDB" id="A0A7S4MS57"/>
<proteinExistence type="predicted"/>
<feature type="transmembrane region" description="Helical" evidence="1">
    <location>
        <begin position="484"/>
        <end position="501"/>
    </location>
</feature>
<protein>
    <submittedName>
        <fullName evidence="2">Uncharacterized protein</fullName>
    </submittedName>
</protein>
<keyword evidence="1" id="KW-0472">Membrane</keyword>
<organism evidence="2">
    <name type="scientific">Odontella aurita</name>
    <dbReference type="NCBI Taxonomy" id="265563"/>
    <lineage>
        <taxon>Eukaryota</taxon>
        <taxon>Sar</taxon>
        <taxon>Stramenopiles</taxon>
        <taxon>Ochrophyta</taxon>
        <taxon>Bacillariophyta</taxon>
        <taxon>Mediophyceae</taxon>
        <taxon>Biddulphiophycidae</taxon>
        <taxon>Eupodiscales</taxon>
        <taxon>Odontellaceae</taxon>
        <taxon>Odontella</taxon>
    </lineage>
</organism>
<dbReference type="PANTHER" id="PTHR33390">
    <property type="entry name" value="STRESS UP-REGULATED NOD 19 PROTEIN"/>
    <property type="match status" value="1"/>
</dbReference>
<name>A0A7S4MS57_9STRA</name>
<dbReference type="EMBL" id="HBKQ01022631">
    <property type="protein sequence ID" value="CAE2239803.1"/>
    <property type="molecule type" value="Transcribed_RNA"/>
</dbReference>